<keyword evidence="6 8" id="KW-1133">Transmembrane helix</keyword>
<proteinExistence type="inferred from homology"/>
<reference evidence="9 10" key="1">
    <citation type="submission" date="2019-05" db="EMBL/GenBank/DDBJ databases">
        <authorList>
            <consortium name="Pathogen Informatics"/>
        </authorList>
    </citation>
    <scope>NUCLEOTIDE SEQUENCE [LARGE SCALE GENOMIC DNA]</scope>
    <source>
        <strain evidence="9 10">NCTC503</strain>
    </source>
</reference>
<dbReference type="InterPro" id="IPR037294">
    <property type="entry name" value="ABC_BtuC-like"/>
</dbReference>
<feature type="transmembrane region" description="Helical" evidence="8">
    <location>
        <begin position="272"/>
        <end position="294"/>
    </location>
</feature>
<keyword evidence="5 8" id="KW-0812">Transmembrane</keyword>
<evidence type="ECO:0000256" key="1">
    <source>
        <dbReference type="ARBA" id="ARBA00004651"/>
    </source>
</evidence>
<feature type="transmembrane region" description="Helical" evidence="8">
    <location>
        <begin position="114"/>
        <end position="132"/>
    </location>
</feature>
<dbReference type="OrthoDB" id="9792889at2"/>
<evidence type="ECO:0000256" key="2">
    <source>
        <dbReference type="ARBA" id="ARBA00007935"/>
    </source>
</evidence>
<dbReference type="SUPFAM" id="SSF81345">
    <property type="entry name" value="ABC transporter involved in vitamin B12 uptake, BtuC"/>
    <property type="match status" value="1"/>
</dbReference>
<keyword evidence="7 8" id="KW-0472">Membrane</keyword>
<comment type="subcellular location">
    <subcellularLocation>
        <location evidence="1">Cell membrane</location>
        <topology evidence="1">Multi-pass membrane protein</topology>
    </subcellularLocation>
</comment>
<dbReference type="Proteomes" id="UP000308489">
    <property type="component" value="Chromosome 1"/>
</dbReference>
<dbReference type="RefSeq" id="WP_138210387.1">
    <property type="nucleotide sequence ID" value="NZ_CBCRUQ010000027.1"/>
</dbReference>
<name>A0A4V6KEA1_HATHI</name>
<gene>
    <name evidence="9" type="primary">yfiZ</name>
    <name evidence="9" type="ORF">NCTC503_01769</name>
</gene>
<dbReference type="GO" id="GO:0022857">
    <property type="term" value="F:transmembrane transporter activity"/>
    <property type="evidence" value="ECO:0007669"/>
    <property type="project" value="InterPro"/>
</dbReference>
<feature type="transmembrane region" description="Helical" evidence="8">
    <location>
        <begin position="58"/>
        <end position="76"/>
    </location>
</feature>
<evidence type="ECO:0000256" key="7">
    <source>
        <dbReference type="ARBA" id="ARBA00023136"/>
    </source>
</evidence>
<dbReference type="CDD" id="cd06550">
    <property type="entry name" value="TM_ABC_iron-siderophores_like"/>
    <property type="match status" value="1"/>
</dbReference>
<feature type="transmembrane region" description="Helical" evidence="8">
    <location>
        <begin position="300"/>
        <end position="318"/>
    </location>
</feature>
<feature type="transmembrane region" description="Helical" evidence="8">
    <location>
        <begin position="6"/>
        <end position="27"/>
    </location>
</feature>
<dbReference type="GO" id="GO:0005886">
    <property type="term" value="C:plasma membrane"/>
    <property type="evidence" value="ECO:0007669"/>
    <property type="project" value="UniProtKB-SubCell"/>
</dbReference>
<dbReference type="PANTHER" id="PTHR30472">
    <property type="entry name" value="FERRIC ENTEROBACTIN TRANSPORT SYSTEM PERMEASE PROTEIN"/>
    <property type="match status" value="1"/>
</dbReference>
<keyword evidence="4" id="KW-1003">Cell membrane</keyword>
<keyword evidence="3" id="KW-0813">Transport</keyword>
<organism evidence="9 10">
    <name type="scientific">Hathewaya histolytica</name>
    <name type="common">Clostridium histolyticum</name>
    <dbReference type="NCBI Taxonomy" id="1498"/>
    <lineage>
        <taxon>Bacteria</taxon>
        <taxon>Bacillati</taxon>
        <taxon>Bacillota</taxon>
        <taxon>Clostridia</taxon>
        <taxon>Eubacteriales</taxon>
        <taxon>Clostridiaceae</taxon>
        <taxon>Hathewaya</taxon>
    </lineage>
</organism>
<evidence type="ECO:0000256" key="4">
    <source>
        <dbReference type="ARBA" id="ARBA00022475"/>
    </source>
</evidence>
<keyword evidence="10" id="KW-1185">Reference proteome</keyword>
<feature type="transmembrane region" description="Helical" evidence="8">
    <location>
        <begin position="88"/>
        <end position="107"/>
    </location>
</feature>
<feature type="transmembrane region" description="Helical" evidence="8">
    <location>
        <begin position="144"/>
        <end position="165"/>
    </location>
</feature>
<feature type="transmembrane region" description="Helical" evidence="8">
    <location>
        <begin position="186"/>
        <end position="205"/>
    </location>
</feature>
<evidence type="ECO:0000256" key="5">
    <source>
        <dbReference type="ARBA" id="ARBA00022692"/>
    </source>
</evidence>
<dbReference type="GO" id="GO:0033214">
    <property type="term" value="P:siderophore-iron import into cell"/>
    <property type="evidence" value="ECO:0007669"/>
    <property type="project" value="TreeGrafter"/>
</dbReference>
<dbReference type="EMBL" id="LR590481">
    <property type="protein sequence ID" value="VTQ91237.1"/>
    <property type="molecule type" value="Genomic_DNA"/>
</dbReference>
<evidence type="ECO:0000313" key="10">
    <source>
        <dbReference type="Proteomes" id="UP000308489"/>
    </source>
</evidence>
<evidence type="ECO:0000256" key="3">
    <source>
        <dbReference type="ARBA" id="ARBA00022448"/>
    </source>
</evidence>
<evidence type="ECO:0000256" key="6">
    <source>
        <dbReference type="ARBA" id="ARBA00022989"/>
    </source>
</evidence>
<feature type="transmembrane region" description="Helical" evidence="8">
    <location>
        <begin position="230"/>
        <end position="260"/>
    </location>
</feature>
<protein>
    <submittedName>
        <fullName evidence="9">Ferrichrome transport system permease FhuB</fullName>
    </submittedName>
</protein>
<dbReference type="InterPro" id="IPR000522">
    <property type="entry name" value="ABC_transptr_permease_BtuC"/>
</dbReference>
<accession>A0A4V6KEA1</accession>
<evidence type="ECO:0000313" key="9">
    <source>
        <dbReference type="EMBL" id="VTQ91237.1"/>
    </source>
</evidence>
<dbReference type="KEGG" id="hhw:NCTC503_01769"/>
<dbReference type="Gene3D" id="1.10.3470.10">
    <property type="entry name" value="ABC transporter involved in vitamin B12 uptake, BtuC"/>
    <property type="match status" value="1"/>
</dbReference>
<sequence length="326" mass="35484">MKKSNFIIISLFLIFLGFILSMSIGPIEVSAKDIYNSIFNFTGTKAENAIITVRLPRFLLSILIGVSLAVSGAIMQGLTNNPLASPQLIGANSGAALFVVFFIYIFGGKSSLSITMIGFLGSLVGGVTVYTLCGKDFSPIKLSLAGLSVHLLLSSITQGIIIINSRVKDNIIFWLVGSLDKAKLDYMTYNYTFLFIIIFICIFAGKKLDMLSLGDEVALSLGENIRIIKIFYMFMALLLTGFSVALAGPVGFVGLVIPNMVKIALSDRKRDIMIYSALGGALLLIYSDIISRLISYPFETPVGIATAMVGAPYFLWLCKRRNKSEK</sequence>
<dbReference type="AlphaFoldDB" id="A0A4V6KEA1"/>
<comment type="similarity">
    <text evidence="2">Belongs to the binding-protein-dependent transport system permease family. FecCD subfamily.</text>
</comment>
<dbReference type="FunFam" id="1.10.3470.10:FF:000001">
    <property type="entry name" value="Vitamin B12 ABC transporter permease BtuC"/>
    <property type="match status" value="1"/>
</dbReference>
<evidence type="ECO:0000256" key="8">
    <source>
        <dbReference type="SAM" id="Phobius"/>
    </source>
</evidence>
<dbReference type="PANTHER" id="PTHR30472:SF1">
    <property type="entry name" value="FE(3+) DICITRATE TRANSPORT SYSTEM PERMEASE PROTEIN FECC-RELATED"/>
    <property type="match status" value="1"/>
</dbReference>
<dbReference type="Pfam" id="PF01032">
    <property type="entry name" value="FecCD"/>
    <property type="match status" value="1"/>
</dbReference>